<dbReference type="InterPro" id="IPR000196">
    <property type="entry name" value="Ribosomal_eL19_dom"/>
</dbReference>
<keyword evidence="3" id="KW-0687">Ribonucleoprotein</keyword>
<evidence type="ECO:0000259" key="4">
    <source>
        <dbReference type="SMART" id="SM01416"/>
    </source>
</evidence>
<dbReference type="EMBL" id="KB007909">
    <property type="protein sequence ID" value="ELR20649.1"/>
    <property type="molecule type" value="Genomic_DNA"/>
</dbReference>
<dbReference type="InterPro" id="IPR035970">
    <property type="entry name" value="60S_ribosomal_eL19_sf"/>
</dbReference>
<proteinExistence type="inferred from homology"/>
<dbReference type="GO" id="GO:0006412">
    <property type="term" value="P:translation"/>
    <property type="evidence" value="ECO:0007669"/>
    <property type="project" value="InterPro"/>
</dbReference>
<evidence type="ECO:0000313" key="5">
    <source>
        <dbReference type="EMBL" id="ELR20649.1"/>
    </source>
</evidence>
<evidence type="ECO:0000313" key="6">
    <source>
        <dbReference type="Proteomes" id="UP000011083"/>
    </source>
</evidence>
<keyword evidence="6" id="KW-1185">Reference proteome</keyword>
<reference evidence="5 6" key="1">
    <citation type="journal article" date="2013" name="Genome Biol.">
        <title>Genome of Acanthamoeba castellanii highlights extensive lateral gene transfer and early evolution of tyrosine kinase signaling.</title>
        <authorList>
            <person name="Clarke M."/>
            <person name="Lohan A.J."/>
            <person name="Liu B."/>
            <person name="Lagkouvardos I."/>
            <person name="Roy S."/>
            <person name="Zafar N."/>
            <person name="Bertelli C."/>
            <person name="Schilde C."/>
            <person name="Kianianmomeni A."/>
            <person name="Burglin T.R."/>
            <person name="Frech C."/>
            <person name="Turcotte B."/>
            <person name="Kopec K.O."/>
            <person name="Synnott J.M."/>
            <person name="Choo C."/>
            <person name="Paponov I."/>
            <person name="Finkler A."/>
            <person name="Soon Heng Tan C."/>
            <person name="Hutchins A.P."/>
            <person name="Weinmeier T."/>
            <person name="Rattei T."/>
            <person name="Chu J.S."/>
            <person name="Gimenez G."/>
            <person name="Irimia M."/>
            <person name="Rigden D.J."/>
            <person name="Fitzpatrick D.A."/>
            <person name="Lorenzo-Morales J."/>
            <person name="Bateman A."/>
            <person name="Chiu C.H."/>
            <person name="Tang P."/>
            <person name="Hegemann P."/>
            <person name="Fromm H."/>
            <person name="Raoult D."/>
            <person name="Greub G."/>
            <person name="Miranda-Saavedra D."/>
            <person name="Chen N."/>
            <person name="Nash P."/>
            <person name="Ginger M.L."/>
            <person name="Horn M."/>
            <person name="Schaap P."/>
            <person name="Caler L."/>
            <person name="Loftus B."/>
        </authorList>
    </citation>
    <scope>NUCLEOTIDE SEQUENCE [LARGE SCALE GENOMIC DNA]</scope>
    <source>
        <strain evidence="5 6">Neff</strain>
    </source>
</reference>
<dbReference type="InterPro" id="IPR039547">
    <property type="entry name" value="Ribosomal_eL19"/>
</dbReference>
<gene>
    <name evidence="5" type="ORF">ACA1_053930</name>
</gene>
<sequence>MNAGTRTLGNNLKLQKRLAMSILNCGRSKAWLDPERKELIAKARTRAEVRTLIEAGVVQKKEKEFKQPMDRDEKLKRRVKMRMARRVIEEEGLDF</sequence>
<dbReference type="OrthoDB" id="10263595at2759"/>
<evidence type="ECO:0000256" key="2">
    <source>
        <dbReference type="ARBA" id="ARBA00022980"/>
    </source>
</evidence>
<dbReference type="Proteomes" id="UP000011083">
    <property type="component" value="Unassembled WGS sequence"/>
</dbReference>
<dbReference type="FunFam" id="1.10.1650.10:FF:000001">
    <property type="entry name" value="Ribosomal protein L19"/>
    <property type="match status" value="1"/>
</dbReference>
<dbReference type="Pfam" id="PF01280">
    <property type="entry name" value="Ribosomal_L19e"/>
    <property type="match status" value="1"/>
</dbReference>
<accession>L8H577</accession>
<dbReference type="STRING" id="1257118.L8H577"/>
<protein>
    <recommendedName>
        <fullName evidence="4">Large ribosomal subunit protein eL19 domain-containing protein</fullName>
    </recommendedName>
</protein>
<organism evidence="5 6">
    <name type="scientific">Acanthamoeba castellanii (strain ATCC 30010 / Neff)</name>
    <dbReference type="NCBI Taxonomy" id="1257118"/>
    <lineage>
        <taxon>Eukaryota</taxon>
        <taxon>Amoebozoa</taxon>
        <taxon>Discosea</taxon>
        <taxon>Longamoebia</taxon>
        <taxon>Centramoebida</taxon>
        <taxon>Acanthamoebidae</taxon>
        <taxon>Acanthamoeba</taxon>
    </lineage>
</organism>
<dbReference type="SMART" id="SM01416">
    <property type="entry name" value="Ribosomal_L19e"/>
    <property type="match status" value="1"/>
</dbReference>
<dbReference type="GO" id="GO:0003735">
    <property type="term" value="F:structural constituent of ribosome"/>
    <property type="evidence" value="ECO:0007669"/>
    <property type="project" value="InterPro"/>
</dbReference>
<dbReference type="PANTHER" id="PTHR10722">
    <property type="entry name" value="60S RIBOSOMAL PROTEIN L19"/>
    <property type="match status" value="1"/>
</dbReference>
<dbReference type="GO" id="GO:0003723">
    <property type="term" value="F:RNA binding"/>
    <property type="evidence" value="ECO:0007669"/>
    <property type="project" value="InterPro"/>
</dbReference>
<dbReference type="RefSeq" id="XP_004344052.1">
    <property type="nucleotide sequence ID" value="XM_004344002.1"/>
</dbReference>
<evidence type="ECO:0000256" key="1">
    <source>
        <dbReference type="ARBA" id="ARBA00011082"/>
    </source>
</evidence>
<dbReference type="AlphaFoldDB" id="L8H577"/>
<comment type="similarity">
    <text evidence="1">Belongs to the eukaryotic ribosomal protein eL19 family.</text>
</comment>
<dbReference type="InterPro" id="IPR057259">
    <property type="entry name" value="Ribosomal_L19e"/>
</dbReference>
<dbReference type="SUPFAM" id="SSF48140">
    <property type="entry name" value="Ribosomal protein L19 (L19e)"/>
    <property type="match status" value="1"/>
</dbReference>
<dbReference type="GeneID" id="14921517"/>
<dbReference type="Gene3D" id="1.10.1650.10">
    <property type="match status" value="1"/>
</dbReference>
<dbReference type="VEuPathDB" id="AmoebaDB:ACA1_053930"/>
<evidence type="ECO:0000256" key="3">
    <source>
        <dbReference type="ARBA" id="ARBA00023274"/>
    </source>
</evidence>
<name>L8H577_ACACF</name>
<dbReference type="InterPro" id="IPR015972">
    <property type="entry name" value="Ribosomal_eL19_dom1"/>
</dbReference>
<dbReference type="GO" id="GO:0022625">
    <property type="term" value="C:cytosolic large ribosomal subunit"/>
    <property type="evidence" value="ECO:0007669"/>
    <property type="project" value="InterPro"/>
</dbReference>
<dbReference type="KEGG" id="acan:ACA1_053930"/>
<keyword evidence="2" id="KW-0689">Ribosomal protein</keyword>
<feature type="domain" description="Large ribosomal subunit protein eL19" evidence="4">
    <location>
        <begin position="11"/>
        <end position="92"/>
    </location>
</feature>